<dbReference type="Proteomes" id="UP000520198">
    <property type="component" value="Unassembled WGS sequence"/>
</dbReference>
<accession>A0A7Y6UMG0</accession>
<dbReference type="GO" id="GO:0051213">
    <property type="term" value="F:dioxygenase activity"/>
    <property type="evidence" value="ECO:0007669"/>
    <property type="project" value="UniProtKB-KW"/>
</dbReference>
<proteinExistence type="predicted"/>
<dbReference type="AlphaFoldDB" id="A0A7Y6UMG0"/>
<reference evidence="1 2" key="1">
    <citation type="submission" date="2020-06" db="EMBL/GenBank/DDBJ databases">
        <authorList>
            <person name="Grouzdev D.S."/>
        </authorList>
    </citation>
    <scope>NUCLEOTIDE SEQUENCE [LARGE SCALE GENOMIC DNA]</scope>
    <source>
        <strain evidence="1 2">HO-A22</strain>
    </source>
</reference>
<dbReference type="EMBL" id="JABWDU010000002">
    <property type="protein sequence ID" value="NVD39120.1"/>
    <property type="molecule type" value="Genomic_DNA"/>
</dbReference>
<evidence type="ECO:0000313" key="1">
    <source>
        <dbReference type="EMBL" id="NVD39120.1"/>
    </source>
</evidence>
<organism evidence="1 2">
    <name type="scientific">Ensifer oleiphilus</name>
    <dbReference type="NCBI Taxonomy" id="2742698"/>
    <lineage>
        <taxon>Bacteria</taxon>
        <taxon>Pseudomonadati</taxon>
        <taxon>Pseudomonadota</taxon>
        <taxon>Alphaproteobacteria</taxon>
        <taxon>Hyphomicrobiales</taxon>
        <taxon>Rhizobiaceae</taxon>
        <taxon>Sinorhizobium/Ensifer group</taxon>
        <taxon>Ensifer</taxon>
    </lineage>
</organism>
<comment type="caution">
    <text evidence="1">The sequence shown here is derived from an EMBL/GenBank/DDBJ whole genome shotgun (WGS) entry which is preliminary data.</text>
</comment>
<dbReference type="Gene3D" id="3.10.180.10">
    <property type="entry name" value="2,3-Dihydroxybiphenyl 1,2-Dioxygenase, domain 1"/>
    <property type="match status" value="1"/>
</dbReference>
<gene>
    <name evidence="1" type="ORF">HT585_09660</name>
</gene>
<evidence type="ECO:0000313" key="2">
    <source>
        <dbReference type="Proteomes" id="UP000520198"/>
    </source>
</evidence>
<dbReference type="InterPro" id="IPR029068">
    <property type="entry name" value="Glyas_Bleomycin-R_OHBP_Dase"/>
</dbReference>
<dbReference type="SUPFAM" id="SSF54593">
    <property type="entry name" value="Glyoxalase/Bleomycin resistance protein/Dihydroxybiphenyl dioxygenase"/>
    <property type="match status" value="1"/>
</dbReference>
<keyword evidence="1" id="KW-0223">Dioxygenase</keyword>
<dbReference type="RefSeq" id="WP_176352699.1">
    <property type="nucleotide sequence ID" value="NZ_JABWDU010000002.1"/>
</dbReference>
<sequence length="124" mass="13904">MTVFVSAVLVHVADVEAGLSWYQRAFPSAERRRLEAFDFDYLKIGSTHLEIVPADEKVASGAAGTVVYWQVEDFDRALAHFNDLGAPLYRGPLAIEDEFWMCQVRDPWGNCIGLRGRRSGVQSL</sequence>
<keyword evidence="2" id="KW-1185">Reference proteome</keyword>
<name>A0A7Y6UMG0_9HYPH</name>
<keyword evidence="1" id="KW-0560">Oxidoreductase</keyword>
<protein>
    <submittedName>
        <fullName evidence="1">Glyoxalase/bleomycin resistance/dioxygenase family protein</fullName>
    </submittedName>
</protein>